<sequence>MSDSEAAFNWLQSNLPSVLSKFGTEVDLSCWVTGGDSAGAAIAAWGSLRLEPMPTAFVSVYGMSTCSDPYFLPPGRDPPLNKVVNSLQAIQAFCDERDPAKAEFCGVFKHELPPNLTLGQLQAYWGLPSDWEPPKTAQMRIDMMTYEYERRLMSVIGGRRETFNSDEEWMESLKPLDVVRQVHERKRFPPAFMVHGEKDWTVPTYHTRNLEAALRAEGLPCRAMYLPGELHNFDLKIAGPQDPEWDTVITPLLDFVDSYVYGDAAERSPKESRL</sequence>
<gene>
    <name evidence="1" type="ORF">A1Q1_01413</name>
</gene>
<organism evidence="1 2">
    <name type="scientific">Trichosporon asahii var. asahii (strain ATCC 90039 / CBS 2479 / JCM 2466 / KCTC 7840 / NBRC 103889/ NCYC 2677 / UAMH 7654)</name>
    <name type="common">Yeast</name>
    <dbReference type="NCBI Taxonomy" id="1186058"/>
    <lineage>
        <taxon>Eukaryota</taxon>
        <taxon>Fungi</taxon>
        <taxon>Dikarya</taxon>
        <taxon>Basidiomycota</taxon>
        <taxon>Agaricomycotina</taxon>
        <taxon>Tremellomycetes</taxon>
        <taxon>Trichosporonales</taxon>
        <taxon>Trichosporonaceae</taxon>
        <taxon>Trichosporon</taxon>
    </lineage>
</organism>
<dbReference type="Proteomes" id="UP000002748">
    <property type="component" value="Unassembled WGS sequence"/>
</dbReference>
<name>J6EY06_TRIAS</name>
<dbReference type="RefSeq" id="XP_014179927.1">
    <property type="nucleotide sequence ID" value="XM_014324452.1"/>
</dbReference>
<dbReference type="EMBL" id="ALBS01000170">
    <property type="protein sequence ID" value="EJT49509.1"/>
    <property type="molecule type" value="Genomic_DNA"/>
</dbReference>
<dbReference type="AlphaFoldDB" id="J6EY06"/>
<accession>J6EY06</accession>
<dbReference type="KEGG" id="tasa:A1Q1_01413"/>
<dbReference type="Gene3D" id="3.40.50.1820">
    <property type="entry name" value="alpha/beta hydrolase"/>
    <property type="match status" value="1"/>
</dbReference>
<dbReference type="InterPro" id="IPR029058">
    <property type="entry name" value="AB_hydrolase_fold"/>
</dbReference>
<dbReference type="VEuPathDB" id="FungiDB:A1Q1_01413"/>
<dbReference type="SUPFAM" id="SSF53474">
    <property type="entry name" value="alpha/beta-Hydrolases"/>
    <property type="match status" value="1"/>
</dbReference>
<protein>
    <submittedName>
        <fullName evidence="1">Uncharacterized protein</fullName>
    </submittedName>
</protein>
<dbReference type="GeneID" id="25984927"/>
<comment type="caution">
    <text evidence="1">The sequence shown here is derived from an EMBL/GenBank/DDBJ whole genome shotgun (WGS) entry which is preliminary data.</text>
</comment>
<proteinExistence type="predicted"/>
<evidence type="ECO:0000313" key="2">
    <source>
        <dbReference type="Proteomes" id="UP000002748"/>
    </source>
</evidence>
<reference evidence="1 2" key="1">
    <citation type="journal article" date="2012" name="Eukaryot. Cell">
        <title>Draft genome sequence of CBS 2479, the standard type strain of Trichosporon asahii.</title>
        <authorList>
            <person name="Yang R.Y."/>
            <person name="Li H.T."/>
            <person name="Zhu H."/>
            <person name="Zhou G.P."/>
            <person name="Wang M."/>
            <person name="Wang L."/>
        </authorList>
    </citation>
    <scope>NUCLEOTIDE SEQUENCE [LARGE SCALE GENOMIC DNA]</scope>
    <source>
        <strain evidence="2">ATCC 90039 / CBS 2479 / JCM 2466 / KCTC 7840 / NCYC 2677 / UAMH 7654</strain>
    </source>
</reference>
<dbReference type="HOGENOM" id="CLU_059975_0_0_1"/>
<dbReference type="OrthoDB" id="408631at2759"/>
<evidence type="ECO:0000313" key="1">
    <source>
        <dbReference type="EMBL" id="EJT49509.1"/>
    </source>
</evidence>